<sequence>MAATSPTIIRPIPRRPFEQNDKPSMPPSPLLSATSIDDLDRSSTSVSRTHSILNLTSSTLLGIYSPTYNTDRDEPLTPWGTGAETPISSRPTLYRTPSAARIPALSTPTVIFALASRTVLLFCMGIVYGLLVRHLHDDRQLAPFQVEGILKPSYDRKYLVFWGVAGVALGSLLPWVDARWAEAIEESHTPGSARDRRTPSTIENDAESSSGIFGGADWTPVVRSFGAFIGIAFAIRKLPWASTLQASLTLAMVNPVLWYLIDRSTAGLLLSIGVGATGTAVVLLAKPDMMPSPASGSRNMMNGTQLPNDLVMGGQEAGFTQERGTGREYTDWTVSGYTRNTLVRATVIPIRRHGVSCNGPALTWESDSSQAQARFTSGVAPGSQNSLAIISYCSINPTSASVFSKNGCRDRLIMSEVVAADRSRLLRSKRAESSGIVTSRKRKLRELYAVCDNEGPLPTIDLSDPDASPINDNEKQFLDVCDILQDRLFDEARLPPRRQLRSDTLKQQPSSPESKFADSPRKKSQRKDVTKSSKPTSPVATNNELLTTEAQDAKAVEGISCDGDAVQRPSSKGSQVSLPAESAAVFNEIVEESFNNADHQQPLQKISDKTEGALERDRITTGVESRPGSPGVDPRKAVPISAEDAAQLSESLIEGQANHDEHHKAATVHLPPREIQEQRLRDIKAHKASPAQENGRLSICPPSRDIGRTAEPLSSPGSTAHSATTPALHEASTDTSPDNESSRYDVDQVEDGEDEAPETPPELRPTPEEVAQKAEHERIQKAQMEISRAEILRSSPAAIDAQIRQEEQAAAEAAVADEDVRMEDTEDGTVKSDTLTTEAGEVVQDIVKDVKESATAPTSELQPETEPTKQPEVADSEGESPPVDAMEVDSRTVKDSFESHPTPETPAGTEAANEVTESPAHSTKESKEASPLTPAASTPRRTPSVAPPSSSERMTTRVASGAIRHKSVSEILGEIPHPNTGSTSEHSPLTKGNDSESMANSHSLSRSTTPQSSSSRVRSLVDRAKDKERSKLSTVVFAKQPLKRNADAHALVANGRRVPQKEAEDYFLPMWRAKPDSKVVQSVETLLTTSHKTITTSNAYIPIVENQATRVLHRIKYLQEIDKWSLRQPRRSLEPNRPKTHWDVVIQEAKWMRTDFREERKWKMAVSRNLASACAEWIGATEEDRKLLQVKAKLPPRPSDVVNKDVDMTDITSSQAHSTPDLIASIDTDSPMDELDEEPRFSLQDTVAPAAIFGLQDDDVVFGLRRTAGTDKLLEELPLYGAPLEISQIAVPNFEFDPDAAWKRPALSLSKYVEGNMQLKTEGPPRKRSRYDYEDDDDDEDEVVFGELNTTQPHLAPESTEVALFNPENKHIRDRIHAGHQFRPPSEFMMPLQSFFESRTASQWTWQEDDDLKKHVRDYSYNWSLISSMLTSKSMFASGAERRTPWECFERWIHLEGLPADMQKTHYFRAYNTRLEMAQRTLADQAANAPPAQPNAAGQIAPVRRRYTTSIRVERRRNQKHLTLVDAMRKLAKKRETTAQKQQHAAGLAAMRKANEQPQPRAQLHTPQDFSRLKHERELQVQERLARFAAQQEHQRRAQLAAASGARNGQNPQGNQQPALPQQMSRGPMPPNNPNAQPMPNPNQLAVPGQNRARTAMAPNPMAQQVPMQNGLQVPQMHMNSVPQAQMQGMPGRLPNPNPALDINLVTQSARIAEQQRQAVRMQQQGQQQHPGQQSQAHNSPPNMRSVPNGVNNGPPYIPNPNMMPPFNPNTNGMSTPPANGLNVPTPGSAGSPRVAQTGNQQPIKALEQQIRQKFPNATNEQVQAMIRDHLTRSVAQAQMTQSAMNAAAGGNMNGNGGQPRVPSGVENSPQLYAQMLRAQQAAQQANAAAGHANHTQQQQQPQQQQQSNLQPPQGSQTPGQQPPRAGSASSGAGK</sequence>
<feature type="compositionally biased region" description="Pro residues" evidence="15">
    <location>
        <begin position="1628"/>
        <end position="1641"/>
    </location>
</feature>
<feature type="compositionally biased region" description="Polar residues" evidence="15">
    <location>
        <begin position="935"/>
        <end position="953"/>
    </location>
</feature>
<dbReference type="PANTHER" id="PTHR46459">
    <property type="entry name" value="E1A-BINDING PROTEIN P400-RELATED"/>
    <property type="match status" value="1"/>
</dbReference>
<dbReference type="PANTHER" id="PTHR46459:SF1">
    <property type="entry name" value="E1A-BINDING PROTEIN P400"/>
    <property type="match status" value="1"/>
</dbReference>
<dbReference type="PROSITE" id="PS51204">
    <property type="entry name" value="HSA"/>
    <property type="match status" value="1"/>
</dbReference>
<feature type="compositionally biased region" description="Basic and acidic residues" evidence="15">
    <location>
        <begin position="1019"/>
        <end position="1029"/>
    </location>
</feature>
<feature type="domain" description="HSA" evidence="18">
    <location>
        <begin position="1129"/>
        <end position="1204"/>
    </location>
</feature>
<dbReference type="InterPro" id="IPR014012">
    <property type="entry name" value="HSA_dom"/>
</dbReference>
<dbReference type="Proteomes" id="UP000256645">
    <property type="component" value="Unassembled WGS sequence"/>
</dbReference>
<protein>
    <recommendedName>
        <fullName evidence="14">Vacuolar import and degradation protein 21</fullName>
    </recommendedName>
</protein>
<comment type="similarity">
    <text evidence="4">Belongs to the EAF1 family.</text>
</comment>
<keyword evidence="7" id="KW-0256">Endoplasmic reticulum</keyword>
<dbReference type="InterPro" id="IPR001005">
    <property type="entry name" value="SANT/Myb"/>
</dbReference>
<dbReference type="STRING" id="1849047.A0A3D8QSM4"/>
<feature type="compositionally biased region" description="Polar residues" evidence="15">
    <location>
        <begin position="199"/>
        <end position="208"/>
    </location>
</feature>
<feature type="region of interest" description="Disordered" evidence="15">
    <location>
        <begin position="1847"/>
        <end position="1935"/>
    </location>
</feature>
<dbReference type="Pfam" id="PF13921">
    <property type="entry name" value="Myb_DNA-bind_6"/>
    <property type="match status" value="1"/>
</dbReference>
<dbReference type="SMART" id="SM00717">
    <property type="entry name" value="SANT"/>
    <property type="match status" value="1"/>
</dbReference>
<feature type="transmembrane region" description="Helical" evidence="16">
    <location>
        <begin position="240"/>
        <end position="261"/>
    </location>
</feature>
<evidence type="ECO:0000256" key="16">
    <source>
        <dbReference type="SAM" id="Phobius"/>
    </source>
</evidence>
<evidence type="ECO:0000256" key="9">
    <source>
        <dbReference type="ARBA" id="ARBA00022989"/>
    </source>
</evidence>
<dbReference type="SUPFAM" id="SSF46689">
    <property type="entry name" value="Homeodomain-like"/>
    <property type="match status" value="1"/>
</dbReference>
<feature type="region of interest" description="Disordered" evidence="15">
    <location>
        <begin position="494"/>
        <end position="545"/>
    </location>
</feature>
<evidence type="ECO:0000256" key="12">
    <source>
        <dbReference type="ARBA" id="ARBA00023242"/>
    </source>
</evidence>
<feature type="compositionally biased region" description="Low complexity" evidence="15">
    <location>
        <begin position="1605"/>
        <end position="1623"/>
    </location>
</feature>
<feature type="compositionally biased region" description="Low complexity" evidence="15">
    <location>
        <begin position="1001"/>
        <end position="1018"/>
    </location>
</feature>
<feature type="region of interest" description="Disordered" evidence="15">
    <location>
        <begin position="686"/>
        <end position="785"/>
    </location>
</feature>
<keyword evidence="8" id="KW-0156">Chromatin regulator</keyword>
<reference evidence="19 20" key="1">
    <citation type="journal article" date="2018" name="IMA Fungus">
        <title>IMA Genome-F 9: Draft genome sequence of Annulohypoxylon stygium, Aspergillus mulundensis, Berkeleyomyces basicola (syn. Thielaviopsis basicola), Ceratocystis smalleyi, two Cercospora beticola strains, Coleophoma cylindrospora, Fusarium fracticaudum, Phialophora cf. hyalina, and Morchella septimelata.</title>
        <authorList>
            <person name="Wingfield B.D."/>
            <person name="Bills G.F."/>
            <person name="Dong Y."/>
            <person name="Huang W."/>
            <person name="Nel W.J."/>
            <person name="Swalarsk-Parry B.S."/>
            <person name="Vaghefi N."/>
            <person name="Wilken P.M."/>
            <person name="An Z."/>
            <person name="de Beer Z.W."/>
            <person name="De Vos L."/>
            <person name="Chen L."/>
            <person name="Duong T.A."/>
            <person name="Gao Y."/>
            <person name="Hammerbacher A."/>
            <person name="Kikkert J.R."/>
            <person name="Li Y."/>
            <person name="Li H."/>
            <person name="Li K."/>
            <person name="Li Q."/>
            <person name="Liu X."/>
            <person name="Ma X."/>
            <person name="Naidoo K."/>
            <person name="Pethybridge S.J."/>
            <person name="Sun J."/>
            <person name="Steenkamp E.T."/>
            <person name="van der Nest M.A."/>
            <person name="van Wyk S."/>
            <person name="Wingfield M.J."/>
            <person name="Xiong C."/>
            <person name="Yue Q."/>
            <person name="Zhang X."/>
        </authorList>
    </citation>
    <scope>NUCLEOTIDE SEQUENCE [LARGE SCALE GENOMIC DNA]</scope>
    <source>
        <strain evidence="19 20">BP6252</strain>
    </source>
</reference>
<keyword evidence="11" id="KW-0234">DNA repair</keyword>
<gene>
    <name evidence="19" type="ORF">BP6252_10433</name>
</gene>
<dbReference type="GO" id="GO:0005789">
    <property type="term" value="C:endoplasmic reticulum membrane"/>
    <property type="evidence" value="ECO:0007669"/>
    <property type="project" value="UniProtKB-SubCell"/>
</dbReference>
<dbReference type="CDD" id="cd00167">
    <property type="entry name" value="SANT"/>
    <property type="match status" value="1"/>
</dbReference>
<dbReference type="InterPro" id="IPR009057">
    <property type="entry name" value="Homeodomain-like_sf"/>
</dbReference>
<organism evidence="19 20">
    <name type="scientific">Coleophoma cylindrospora</name>
    <dbReference type="NCBI Taxonomy" id="1849047"/>
    <lineage>
        <taxon>Eukaryota</taxon>
        <taxon>Fungi</taxon>
        <taxon>Dikarya</taxon>
        <taxon>Ascomycota</taxon>
        <taxon>Pezizomycotina</taxon>
        <taxon>Leotiomycetes</taxon>
        <taxon>Helotiales</taxon>
        <taxon>Dermateaceae</taxon>
        <taxon>Coleophoma</taxon>
    </lineage>
</organism>
<evidence type="ECO:0000256" key="4">
    <source>
        <dbReference type="ARBA" id="ARBA00008913"/>
    </source>
</evidence>
<keyword evidence="20" id="KW-1185">Reference proteome</keyword>
<evidence type="ECO:0000313" key="19">
    <source>
        <dbReference type="EMBL" id="RDW64782.1"/>
    </source>
</evidence>
<dbReference type="SMART" id="SM00573">
    <property type="entry name" value="HSA"/>
    <property type="match status" value="1"/>
</dbReference>
<evidence type="ECO:0000256" key="5">
    <source>
        <dbReference type="ARBA" id="ARBA00022692"/>
    </source>
</evidence>
<dbReference type="GO" id="GO:0006325">
    <property type="term" value="P:chromatin organization"/>
    <property type="evidence" value="ECO:0007669"/>
    <property type="project" value="UniProtKB-KW"/>
</dbReference>
<feature type="compositionally biased region" description="Basic and acidic residues" evidence="15">
    <location>
        <begin position="494"/>
        <end position="504"/>
    </location>
</feature>
<proteinExistence type="inferred from homology"/>
<evidence type="ECO:0000256" key="8">
    <source>
        <dbReference type="ARBA" id="ARBA00022853"/>
    </source>
</evidence>
<evidence type="ECO:0000256" key="3">
    <source>
        <dbReference type="ARBA" id="ARBA00007475"/>
    </source>
</evidence>
<comment type="function">
    <text evidence="13">Component of the NuA4 histone acetyltransferase complex which is involved in transcriptional activation of selected genes principally by acetylation of nucleosomal histone H4 and H2A. The NuA4 complex is also involved in DNA repair.</text>
</comment>
<feature type="transmembrane region" description="Helical" evidence="16">
    <location>
        <begin position="268"/>
        <end position="285"/>
    </location>
</feature>
<feature type="region of interest" description="Disordered" evidence="15">
    <location>
        <begin position="1533"/>
        <end position="1572"/>
    </location>
</feature>
<evidence type="ECO:0000256" key="13">
    <source>
        <dbReference type="ARBA" id="ARBA00025178"/>
    </source>
</evidence>
<name>A0A3D8QSM4_9HELO</name>
<feature type="region of interest" description="Disordered" evidence="15">
    <location>
        <begin position="809"/>
        <end position="1029"/>
    </location>
</feature>
<feature type="region of interest" description="Disordered" evidence="15">
    <location>
        <begin position="187"/>
        <end position="208"/>
    </location>
</feature>
<dbReference type="EMBL" id="PDLM01000012">
    <property type="protein sequence ID" value="RDW64782.1"/>
    <property type="molecule type" value="Genomic_DNA"/>
</dbReference>
<feature type="compositionally biased region" description="Polar residues" evidence="15">
    <location>
        <begin position="532"/>
        <end position="545"/>
    </location>
</feature>
<evidence type="ECO:0000256" key="6">
    <source>
        <dbReference type="ARBA" id="ARBA00022763"/>
    </source>
</evidence>
<evidence type="ECO:0000313" key="20">
    <source>
        <dbReference type="Proteomes" id="UP000256645"/>
    </source>
</evidence>
<feature type="region of interest" description="Disordered" evidence="15">
    <location>
        <begin position="598"/>
        <end position="636"/>
    </location>
</feature>
<feature type="compositionally biased region" description="Low complexity" evidence="15">
    <location>
        <begin position="1871"/>
        <end position="1924"/>
    </location>
</feature>
<comment type="similarity">
    <text evidence="3">Belongs to the INSIG family.</text>
</comment>
<feature type="compositionally biased region" description="Basic and acidic residues" evidence="15">
    <location>
        <begin position="187"/>
        <end position="198"/>
    </location>
</feature>
<feature type="compositionally biased region" description="Polar residues" evidence="15">
    <location>
        <begin position="979"/>
        <end position="1000"/>
    </location>
</feature>
<keyword evidence="10 16" id="KW-0472">Membrane</keyword>
<evidence type="ECO:0000256" key="15">
    <source>
        <dbReference type="SAM" id="MobiDB-lite"/>
    </source>
</evidence>
<dbReference type="GO" id="GO:0003682">
    <property type="term" value="F:chromatin binding"/>
    <property type="evidence" value="ECO:0007669"/>
    <property type="project" value="TreeGrafter"/>
</dbReference>
<evidence type="ECO:0000256" key="2">
    <source>
        <dbReference type="ARBA" id="ARBA00004477"/>
    </source>
</evidence>
<evidence type="ECO:0000259" key="18">
    <source>
        <dbReference type="PROSITE" id="PS51204"/>
    </source>
</evidence>
<feature type="compositionally biased region" description="Basic and acidic residues" evidence="15">
    <location>
        <begin position="606"/>
        <end position="619"/>
    </location>
</feature>
<feature type="compositionally biased region" description="Polar residues" evidence="15">
    <location>
        <begin position="1556"/>
        <end position="1569"/>
    </location>
</feature>
<evidence type="ECO:0000256" key="7">
    <source>
        <dbReference type="ARBA" id="ARBA00022824"/>
    </source>
</evidence>
<feature type="compositionally biased region" description="Acidic residues" evidence="15">
    <location>
        <begin position="747"/>
        <end position="757"/>
    </location>
</feature>
<comment type="subcellular location">
    <subcellularLocation>
        <location evidence="2">Endoplasmic reticulum membrane</location>
        <topology evidence="2">Multi-pass membrane protein</topology>
    </subcellularLocation>
    <subcellularLocation>
        <location evidence="1">Nucleus</location>
    </subcellularLocation>
</comment>
<feature type="region of interest" description="Disordered" evidence="15">
    <location>
        <begin position="1"/>
        <end position="34"/>
    </location>
</feature>
<feature type="compositionally biased region" description="Polar residues" evidence="15">
    <location>
        <begin position="715"/>
        <end position="725"/>
    </location>
</feature>
<evidence type="ECO:0000256" key="10">
    <source>
        <dbReference type="ARBA" id="ARBA00023136"/>
    </source>
</evidence>
<dbReference type="GO" id="GO:0035267">
    <property type="term" value="C:NuA4 histone acetyltransferase complex"/>
    <property type="evidence" value="ECO:0007669"/>
    <property type="project" value="UniProtKB-ARBA"/>
</dbReference>
<comment type="caution">
    <text evidence="19">The sequence shown here is derived from an EMBL/GenBank/DDBJ whole genome shotgun (WGS) entry which is preliminary data.</text>
</comment>
<keyword evidence="9 16" id="KW-1133">Transmembrane helix</keyword>
<evidence type="ECO:0000259" key="17">
    <source>
        <dbReference type="PROSITE" id="PS50090"/>
    </source>
</evidence>
<evidence type="ECO:0000256" key="1">
    <source>
        <dbReference type="ARBA" id="ARBA00004123"/>
    </source>
</evidence>
<keyword evidence="5 16" id="KW-0812">Transmembrane</keyword>
<feature type="compositionally biased region" description="Basic and acidic residues" evidence="15">
    <location>
        <begin position="515"/>
        <end position="531"/>
    </location>
</feature>
<feature type="compositionally biased region" description="Basic and acidic residues" evidence="15">
    <location>
        <begin position="765"/>
        <end position="780"/>
    </location>
</feature>
<feature type="domain" description="Myb-like" evidence="17">
    <location>
        <begin position="1396"/>
        <end position="1456"/>
    </location>
</feature>
<dbReference type="InterPro" id="IPR025929">
    <property type="entry name" value="INSIG_fam"/>
</dbReference>
<dbReference type="GO" id="GO:0006281">
    <property type="term" value="P:DNA repair"/>
    <property type="evidence" value="ECO:0007669"/>
    <property type="project" value="UniProtKB-KW"/>
</dbReference>
<feature type="region of interest" description="Disordered" evidence="15">
    <location>
        <begin position="1714"/>
        <end position="1797"/>
    </location>
</feature>
<feature type="compositionally biased region" description="Pro residues" evidence="15">
    <location>
        <begin position="1756"/>
        <end position="1768"/>
    </location>
</feature>
<keyword evidence="12" id="KW-0539">Nucleus</keyword>
<feature type="compositionally biased region" description="Low complexity" evidence="15">
    <location>
        <begin position="1715"/>
        <end position="1738"/>
    </location>
</feature>
<feature type="region of interest" description="Disordered" evidence="15">
    <location>
        <begin position="1590"/>
        <end position="1647"/>
    </location>
</feature>
<dbReference type="Pfam" id="PF07529">
    <property type="entry name" value="HSA"/>
    <property type="match status" value="1"/>
</dbReference>
<dbReference type="OrthoDB" id="5364245at2759"/>
<feature type="compositionally biased region" description="Basic and acidic residues" evidence="15">
    <location>
        <begin position="888"/>
        <end position="898"/>
    </location>
</feature>
<keyword evidence="6" id="KW-0227">DNA damage</keyword>
<dbReference type="PROSITE" id="PS50090">
    <property type="entry name" value="MYB_LIKE"/>
    <property type="match status" value="1"/>
</dbReference>
<accession>A0A3D8QSM4</accession>
<dbReference type="GO" id="GO:0005634">
    <property type="term" value="C:nucleus"/>
    <property type="evidence" value="ECO:0007669"/>
    <property type="project" value="UniProtKB-SubCell"/>
</dbReference>
<evidence type="ECO:0000256" key="14">
    <source>
        <dbReference type="ARBA" id="ARBA00029670"/>
    </source>
</evidence>
<evidence type="ECO:0000256" key="11">
    <source>
        <dbReference type="ARBA" id="ARBA00023204"/>
    </source>
</evidence>
<dbReference type="Gene3D" id="1.10.10.60">
    <property type="entry name" value="Homeodomain-like"/>
    <property type="match status" value="1"/>
</dbReference>
<feature type="transmembrane region" description="Helical" evidence="16">
    <location>
        <begin position="158"/>
        <end position="176"/>
    </location>
</feature>
<feature type="transmembrane region" description="Helical" evidence="16">
    <location>
        <begin position="110"/>
        <end position="131"/>
    </location>
</feature>
<dbReference type="Pfam" id="PF07281">
    <property type="entry name" value="INSIG"/>
    <property type="match status" value="1"/>
</dbReference>